<name>A0ABY4M7N1_9ACTN</name>
<evidence type="ECO:0000313" key="2">
    <source>
        <dbReference type="EMBL" id="UQA93789.1"/>
    </source>
</evidence>
<protein>
    <submittedName>
        <fullName evidence="2">Uncharacterized protein</fullName>
    </submittedName>
</protein>
<sequence length="169" mass="19250">MAALAEELHQYHQAHPHYPPERPAPPRRKRRQRPPYAHVPRGPGDIRPGTWLWVKPGGLHPAWGDMHRLAMLTRLGSPHCEVWLDDTTMHRVKPHLLILERTSSVSAARAAGVTTFVERVGLCPWPLLPEWQWLSWSVAEHLARIEAEGPAHRLDPVQESLFSVPTDRA</sequence>
<gene>
    <name evidence="2" type="ORF">K9S39_19660</name>
</gene>
<dbReference type="RefSeq" id="WP_248864661.1">
    <property type="nucleotide sequence ID" value="NZ_CP086322.1"/>
</dbReference>
<evidence type="ECO:0000313" key="3">
    <source>
        <dbReference type="Proteomes" id="UP000830115"/>
    </source>
</evidence>
<evidence type="ECO:0000256" key="1">
    <source>
        <dbReference type="SAM" id="MobiDB-lite"/>
    </source>
</evidence>
<proteinExistence type="predicted"/>
<dbReference type="EMBL" id="CP086322">
    <property type="protein sequence ID" value="UQA93789.1"/>
    <property type="molecule type" value="Genomic_DNA"/>
</dbReference>
<dbReference type="Proteomes" id="UP000830115">
    <property type="component" value="Chromosome"/>
</dbReference>
<accession>A0ABY4M7N1</accession>
<reference evidence="2" key="1">
    <citation type="submission" date="2021-10" db="EMBL/GenBank/DDBJ databases">
        <title>Streptomyces nigrumlapis sp.nov.,an antimicrobial producing actinobacterium isolated from Black Gobi rocks.</title>
        <authorList>
            <person name="Wen Y."/>
            <person name="Zhang W."/>
            <person name="Liu X.G."/>
        </authorList>
    </citation>
    <scope>NUCLEOTIDE SEQUENCE</scope>
    <source>
        <strain evidence="2">ST13-2-2</strain>
    </source>
</reference>
<organism evidence="2 3">
    <name type="scientific">Streptomyces halobius</name>
    <dbReference type="NCBI Taxonomy" id="2879846"/>
    <lineage>
        <taxon>Bacteria</taxon>
        <taxon>Bacillati</taxon>
        <taxon>Actinomycetota</taxon>
        <taxon>Actinomycetes</taxon>
        <taxon>Kitasatosporales</taxon>
        <taxon>Streptomycetaceae</taxon>
        <taxon>Streptomyces</taxon>
    </lineage>
</organism>
<feature type="region of interest" description="Disordered" evidence="1">
    <location>
        <begin position="9"/>
        <end position="43"/>
    </location>
</feature>
<keyword evidence="3" id="KW-1185">Reference proteome</keyword>